<accession>A0A5B8IAJ0</accession>
<keyword evidence="8" id="KW-0270">Exopolysaccharide synthesis</keyword>
<dbReference type="GO" id="GO:0016780">
    <property type="term" value="F:phosphotransferase activity, for other substituted phosphate groups"/>
    <property type="evidence" value="ECO:0007669"/>
    <property type="project" value="TreeGrafter"/>
</dbReference>
<protein>
    <submittedName>
        <fullName evidence="11">Sugar transferase</fullName>
    </submittedName>
</protein>
<name>A0A5B8IAJ0_9RHOB</name>
<evidence type="ECO:0000256" key="9">
    <source>
        <dbReference type="SAM" id="Phobius"/>
    </source>
</evidence>
<feature type="transmembrane region" description="Helical" evidence="9">
    <location>
        <begin position="50"/>
        <end position="73"/>
    </location>
</feature>
<keyword evidence="6 9" id="KW-1133">Transmembrane helix</keyword>
<dbReference type="OrthoDB" id="9808602at2"/>
<gene>
    <name evidence="11" type="ORF">FPZ52_09125</name>
</gene>
<organism evidence="11 12">
    <name type="scientific">Qingshengfaniella alkalisoli</name>
    <dbReference type="NCBI Taxonomy" id="2599296"/>
    <lineage>
        <taxon>Bacteria</taxon>
        <taxon>Pseudomonadati</taxon>
        <taxon>Pseudomonadota</taxon>
        <taxon>Alphaproteobacteria</taxon>
        <taxon>Rhodobacterales</taxon>
        <taxon>Paracoccaceae</taxon>
        <taxon>Qingshengfaniella</taxon>
    </lineage>
</organism>
<dbReference type="GO" id="GO:0005886">
    <property type="term" value="C:plasma membrane"/>
    <property type="evidence" value="ECO:0007669"/>
    <property type="project" value="UniProtKB-SubCell"/>
</dbReference>
<evidence type="ECO:0000256" key="7">
    <source>
        <dbReference type="ARBA" id="ARBA00023136"/>
    </source>
</evidence>
<evidence type="ECO:0000313" key="11">
    <source>
        <dbReference type="EMBL" id="QDY70306.1"/>
    </source>
</evidence>
<evidence type="ECO:0000256" key="8">
    <source>
        <dbReference type="ARBA" id="ARBA00023169"/>
    </source>
</evidence>
<dbReference type="EMBL" id="CP042261">
    <property type="protein sequence ID" value="QDY70306.1"/>
    <property type="molecule type" value="Genomic_DNA"/>
</dbReference>
<proteinExistence type="inferred from homology"/>
<feature type="domain" description="Bacterial sugar transferase" evidence="10">
    <location>
        <begin position="45"/>
        <end position="233"/>
    </location>
</feature>
<evidence type="ECO:0000256" key="4">
    <source>
        <dbReference type="ARBA" id="ARBA00022679"/>
    </source>
</evidence>
<keyword evidence="12" id="KW-1185">Reference proteome</keyword>
<dbReference type="GO" id="GO:0000271">
    <property type="term" value="P:polysaccharide biosynthetic process"/>
    <property type="evidence" value="ECO:0007669"/>
    <property type="project" value="UniProtKB-KW"/>
</dbReference>
<dbReference type="PANTHER" id="PTHR30576:SF4">
    <property type="entry name" value="UNDECAPRENYL-PHOSPHATE GALACTOSE PHOSPHOTRANSFERASE"/>
    <property type="match status" value="1"/>
</dbReference>
<sequence>MQPIFFGLWLCEVSVLTAHFSTSAEASSPVSGADSRHSVYRKIGKRALDILFVVFVSPLLIPAILLLALCVALDGGNPFYIQRRIGRNGKEFRMVKLRSMTVNAEEKLISYLASNPEANREWALTQKLRDDPRITRLGRLMRKTSLDELPQFWNVLKGDMSVVGPRPMMVAQRDLYPGQCYFALRPGITGYWQVGDRNNTSFAARARFDSDYYNDISFATDTRVIARTLGVVFQGTGI</sequence>
<comment type="subcellular location">
    <subcellularLocation>
        <location evidence="1">Cell membrane</location>
    </subcellularLocation>
</comment>
<comment type="similarity">
    <text evidence="2">Belongs to the bacterial sugar transferase family.</text>
</comment>
<dbReference type="KEGG" id="lit:FPZ52_09125"/>
<keyword evidence="7 9" id="KW-0472">Membrane</keyword>
<evidence type="ECO:0000256" key="2">
    <source>
        <dbReference type="ARBA" id="ARBA00006464"/>
    </source>
</evidence>
<evidence type="ECO:0000259" key="10">
    <source>
        <dbReference type="Pfam" id="PF02397"/>
    </source>
</evidence>
<dbReference type="Pfam" id="PF02397">
    <property type="entry name" value="Bac_transf"/>
    <property type="match status" value="1"/>
</dbReference>
<evidence type="ECO:0000256" key="5">
    <source>
        <dbReference type="ARBA" id="ARBA00022692"/>
    </source>
</evidence>
<reference evidence="11 12" key="1">
    <citation type="submission" date="2019-07" db="EMBL/GenBank/DDBJ databases">
        <title>Litoreibacter alkalisoli sp. nov., isolated from saline-alkaline soil.</title>
        <authorList>
            <person name="Wang S."/>
            <person name="Xu L."/>
            <person name="Xing Y.-T."/>
            <person name="Sun J.-Q."/>
        </authorList>
    </citation>
    <scope>NUCLEOTIDE SEQUENCE [LARGE SCALE GENOMIC DNA]</scope>
    <source>
        <strain evidence="11 12">LN3S51</strain>
    </source>
</reference>
<dbReference type="AlphaFoldDB" id="A0A5B8IAJ0"/>
<evidence type="ECO:0000256" key="1">
    <source>
        <dbReference type="ARBA" id="ARBA00004236"/>
    </source>
</evidence>
<keyword evidence="3" id="KW-1003">Cell membrane</keyword>
<keyword evidence="5 9" id="KW-0812">Transmembrane</keyword>
<evidence type="ECO:0000313" key="12">
    <source>
        <dbReference type="Proteomes" id="UP000318483"/>
    </source>
</evidence>
<dbReference type="Proteomes" id="UP000318483">
    <property type="component" value="Chromosome"/>
</dbReference>
<keyword evidence="4 11" id="KW-0808">Transferase</keyword>
<evidence type="ECO:0000256" key="6">
    <source>
        <dbReference type="ARBA" id="ARBA00022989"/>
    </source>
</evidence>
<dbReference type="RefSeq" id="WP_146365725.1">
    <property type="nucleotide sequence ID" value="NZ_CP042261.1"/>
</dbReference>
<dbReference type="PANTHER" id="PTHR30576">
    <property type="entry name" value="COLANIC BIOSYNTHESIS UDP-GLUCOSE LIPID CARRIER TRANSFERASE"/>
    <property type="match status" value="1"/>
</dbReference>
<evidence type="ECO:0000256" key="3">
    <source>
        <dbReference type="ARBA" id="ARBA00022475"/>
    </source>
</evidence>
<dbReference type="InterPro" id="IPR003362">
    <property type="entry name" value="Bact_transf"/>
</dbReference>